<dbReference type="InterPro" id="IPR006045">
    <property type="entry name" value="Cupin_1"/>
</dbReference>
<evidence type="ECO:0000313" key="4">
    <source>
        <dbReference type="Proteomes" id="UP000007993"/>
    </source>
</evidence>
<comment type="caution">
    <text evidence="3">The sequence shown here is derived from an EMBL/GenBank/DDBJ whole genome shotgun (WGS) entry which is preliminary data.</text>
</comment>
<dbReference type="PANTHER" id="PTHR35848:SF6">
    <property type="entry name" value="CUPIN TYPE-2 DOMAIN-CONTAINING PROTEIN"/>
    <property type="match status" value="1"/>
</dbReference>
<dbReference type="SUPFAM" id="SSF51182">
    <property type="entry name" value="RmlC-like cupins"/>
    <property type="match status" value="1"/>
</dbReference>
<dbReference type="PATRIC" id="fig|993517.3.peg.1719"/>
<dbReference type="Proteomes" id="UP000007993">
    <property type="component" value="Unassembled WGS sequence"/>
</dbReference>
<reference evidence="3 4" key="1">
    <citation type="journal article" date="2013" name="Mar. Genomics">
        <title>Expression of sulfatases in Rhodopirellula baltica and the diversity of sulfatases in the genus Rhodopirellula.</title>
        <authorList>
            <person name="Wegner C.E."/>
            <person name="Richter-Heitmann T."/>
            <person name="Klindworth A."/>
            <person name="Klockow C."/>
            <person name="Richter M."/>
            <person name="Achstetter T."/>
            <person name="Glockner F.O."/>
            <person name="Harder J."/>
        </authorList>
    </citation>
    <scope>NUCLEOTIDE SEQUENCE [LARGE SCALE GENOMIC DNA]</scope>
    <source>
        <strain evidence="3 4">SH28</strain>
    </source>
</reference>
<dbReference type="Pfam" id="PF00190">
    <property type="entry name" value="Cupin_1"/>
    <property type="match status" value="1"/>
</dbReference>
<keyword evidence="1" id="KW-0479">Metal-binding</keyword>
<dbReference type="PANTHER" id="PTHR35848">
    <property type="entry name" value="OXALATE-BINDING PROTEIN"/>
    <property type="match status" value="1"/>
</dbReference>
<proteinExistence type="predicted"/>
<dbReference type="AlphaFoldDB" id="K5DJ56"/>
<dbReference type="SMART" id="SM00835">
    <property type="entry name" value="Cupin_1"/>
    <property type="match status" value="1"/>
</dbReference>
<protein>
    <submittedName>
        <fullName evidence="3">Protein containing Cupin 2, conserved barrel domain protein</fullName>
    </submittedName>
</protein>
<dbReference type="InterPro" id="IPR011051">
    <property type="entry name" value="RmlC_Cupin_sf"/>
</dbReference>
<organism evidence="3 4">
    <name type="scientific">Rhodopirellula baltica SH28</name>
    <dbReference type="NCBI Taxonomy" id="993517"/>
    <lineage>
        <taxon>Bacteria</taxon>
        <taxon>Pseudomonadati</taxon>
        <taxon>Planctomycetota</taxon>
        <taxon>Planctomycetia</taxon>
        <taxon>Pirellulales</taxon>
        <taxon>Pirellulaceae</taxon>
        <taxon>Rhodopirellula</taxon>
    </lineage>
</organism>
<dbReference type="GO" id="GO:0046872">
    <property type="term" value="F:metal ion binding"/>
    <property type="evidence" value="ECO:0007669"/>
    <property type="project" value="UniProtKB-KW"/>
</dbReference>
<evidence type="ECO:0000256" key="1">
    <source>
        <dbReference type="ARBA" id="ARBA00022723"/>
    </source>
</evidence>
<evidence type="ECO:0000259" key="2">
    <source>
        <dbReference type="SMART" id="SM00835"/>
    </source>
</evidence>
<dbReference type="InterPro" id="IPR014710">
    <property type="entry name" value="RmlC-like_jellyroll"/>
</dbReference>
<accession>K5DJ56</accession>
<evidence type="ECO:0000313" key="3">
    <source>
        <dbReference type="EMBL" id="EKK02884.1"/>
    </source>
</evidence>
<gene>
    <name evidence="3" type="ORF">RBSH_01577</name>
</gene>
<sequence length="151" mass="16190">MLTARWLMVNTSKEYGMSNKFSLGKSQPENVNGGEMRRANGKSFPALKGLSLQLLSLPSGEIRAPHTHPSVAQMDLVTSGTGKVGIGDSIYEVEKGDLTFIPAGHVHWIENTGNEPLEFVLVLADESAETIELSNMVAGLPDSVRAKAGIK</sequence>
<dbReference type="InterPro" id="IPR051610">
    <property type="entry name" value="GPI/OXD"/>
</dbReference>
<feature type="domain" description="Cupin type-1" evidence="2">
    <location>
        <begin position="21"/>
        <end position="132"/>
    </location>
</feature>
<dbReference type="EMBL" id="AMCW01000040">
    <property type="protein sequence ID" value="EKK02884.1"/>
    <property type="molecule type" value="Genomic_DNA"/>
</dbReference>
<name>K5DJ56_RHOBT</name>
<dbReference type="Gene3D" id="2.60.120.10">
    <property type="entry name" value="Jelly Rolls"/>
    <property type="match status" value="1"/>
</dbReference>